<name>A0ABT0R0Z6_9MICO</name>
<feature type="region of interest" description="Disordered" evidence="4">
    <location>
        <begin position="342"/>
        <end position="361"/>
    </location>
</feature>
<accession>A0ABT0R0Z6</accession>
<evidence type="ECO:0000313" key="7">
    <source>
        <dbReference type="Proteomes" id="UP001203761"/>
    </source>
</evidence>
<evidence type="ECO:0000256" key="2">
    <source>
        <dbReference type="ARBA" id="ARBA00038825"/>
    </source>
</evidence>
<evidence type="ECO:0000259" key="5">
    <source>
        <dbReference type="Pfam" id="PF01593"/>
    </source>
</evidence>
<dbReference type="Pfam" id="PF01593">
    <property type="entry name" value="Amino_oxidase"/>
    <property type="match status" value="1"/>
</dbReference>
<dbReference type="PANTHER" id="PTHR10668:SF105">
    <property type="entry name" value="DEHYDROGENASE-RELATED"/>
    <property type="match status" value="1"/>
</dbReference>
<protein>
    <recommendedName>
        <fullName evidence="3">Pyridine nucleotide-disulfide oxidoreductase domain-containing protein 2</fullName>
    </recommendedName>
</protein>
<proteinExistence type="predicted"/>
<comment type="caution">
    <text evidence="6">The sequence shown here is derived from an EMBL/GenBank/DDBJ whole genome shotgun (WGS) entry which is preliminary data.</text>
</comment>
<dbReference type="SUPFAM" id="SSF51905">
    <property type="entry name" value="FAD/NAD(P)-binding domain"/>
    <property type="match status" value="1"/>
</dbReference>
<evidence type="ECO:0000256" key="3">
    <source>
        <dbReference type="ARBA" id="ARBA00040298"/>
    </source>
</evidence>
<evidence type="ECO:0000256" key="1">
    <source>
        <dbReference type="ARBA" id="ARBA00037217"/>
    </source>
</evidence>
<reference evidence="6" key="1">
    <citation type="submission" date="2022-02" db="EMBL/GenBank/DDBJ databases">
        <authorList>
            <person name="Lee M."/>
            <person name="Kim S.-J."/>
            <person name="Jung M.-Y."/>
        </authorList>
    </citation>
    <scope>NUCLEOTIDE SEQUENCE</scope>
    <source>
        <strain evidence="6">JHP9</strain>
    </source>
</reference>
<dbReference type="InterPro" id="IPR036188">
    <property type="entry name" value="FAD/NAD-bd_sf"/>
</dbReference>
<dbReference type="Proteomes" id="UP001203761">
    <property type="component" value="Unassembled WGS sequence"/>
</dbReference>
<dbReference type="Gene3D" id="3.50.50.60">
    <property type="entry name" value="FAD/NAD(P)-binding domain"/>
    <property type="match status" value="2"/>
</dbReference>
<dbReference type="InterPro" id="IPR002937">
    <property type="entry name" value="Amino_oxidase"/>
</dbReference>
<dbReference type="RefSeq" id="WP_249737668.1">
    <property type="nucleotide sequence ID" value="NZ_JAKNCJ010000004.1"/>
</dbReference>
<comment type="function">
    <text evidence="1">Probable oxidoreductase that may play a role as regulator of mitochondrial function.</text>
</comment>
<keyword evidence="7" id="KW-1185">Reference proteome</keyword>
<feature type="domain" description="Amine oxidase" evidence="5">
    <location>
        <begin position="22"/>
        <end position="269"/>
    </location>
</feature>
<evidence type="ECO:0000256" key="4">
    <source>
        <dbReference type="SAM" id="MobiDB-lite"/>
    </source>
</evidence>
<dbReference type="EMBL" id="JAKNCJ010000004">
    <property type="protein sequence ID" value="MCL6423587.1"/>
    <property type="molecule type" value="Genomic_DNA"/>
</dbReference>
<gene>
    <name evidence="6" type="ORF">Bequi_09350</name>
</gene>
<evidence type="ECO:0000313" key="6">
    <source>
        <dbReference type="EMBL" id="MCL6423587.1"/>
    </source>
</evidence>
<comment type="subunit">
    <text evidence="2">Interacts with COX5B; this interaction may contribute to localize PYROXD2 to the inner face of the inner mitochondrial membrane.</text>
</comment>
<organism evidence="6 7">
    <name type="scientific">Brachybacterium equifaecis</name>
    <dbReference type="NCBI Taxonomy" id="2910770"/>
    <lineage>
        <taxon>Bacteria</taxon>
        <taxon>Bacillati</taxon>
        <taxon>Actinomycetota</taxon>
        <taxon>Actinomycetes</taxon>
        <taxon>Micrococcales</taxon>
        <taxon>Dermabacteraceae</taxon>
        <taxon>Brachybacterium</taxon>
    </lineage>
</organism>
<sequence>MSAARPSGSGPDAIVIGSGANGLAAAVVLARAGLAVEVLEAEETAGGGARTLDLGLAPGIVHDICSAVHPMALASPFFRAFDLAARGVEMRVPEASYAQPLDGMPAAIAWRDLERTAAELGADGPSWSRLLGPLAERADVLADLALGDKRSLPRSALSPAAWPGIGGLGVGALLQGTPAWGAALRTPHARALLTGVAAHVFAPLPSLSAGGVSMLLAALGHAGGWPIPVGGSQAIADALIADLRAHGGAIRTGAPVRTWRDLPPAALTLFDTSARTAADVLVHRLPQGRERALRTFPPALGAAAKVDFVTSAPVPWRDPRVGRAGTVHLGGTREEMAAAEAEAASGRMPRRPVTLVSDPGAVDPSRIHGGLRPIWAYAHVPLRDPRDPVEMVTAQIERFAPGFRDTVVAARGISASRMADHDRALLGGDISMGSTSLLRMVARPTAAPDPYRLLGADARGGAAYLCSAAAPPGPGVHGMGGLLAARRALRDVFGIRQLPDLQP</sequence>
<dbReference type="PANTHER" id="PTHR10668">
    <property type="entry name" value="PHYTOENE DEHYDROGENASE"/>
    <property type="match status" value="1"/>
</dbReference>